<dbReference type="AlphaFoldDB" id="A0A068SAR4"/>
<name>A0A068SAR4_9FUNG</name>
<accession>A0A068SAR4</accession>
<proteinExistence type="predicted"/>
<organism evidence="1 2">
    <name type="scientific">Lichtheimia corymbifera JMRC:FSU:9682</name>
    <dbReference type="NCBI Taxonomy" id="1263082"/>
    <lineage>
        <taxon>Eukaryota</taxon>
        <taxon>Fungi</taxon>
        <taxon>Fungi incertae sedis</taxon>
        <taxon>Mucoromycota</taxon>
        <taxon>Mucoromycotina</taxon>
        <taxon>Mucoromycetes</taxon>
        <taxon>Mucorales</taxon>
        <taxon>Lichtheimiaceae</taxon>
        <taxon>Lichtheimia</taxon>
    </lineage>
</organism>
<sequence length="149" mass="17040">MVCDGGLGELEHHRPSWHRPLAKGSPPFWYYQRHDQQEDVDVDNTRGYSYYPQKADDYKALVLLVWVDDDIFNVHNSSRMSMGELFSSTHSDMDGSRREEEPYMDYNGSVVNSDDLVWRPSACAMNDNGDELAMLSGGNRDASCISDMY</sequence>
<comment type="caution">
    <text evidence="1">The sequence shown here is derived from an EMBL/GenBank/DDBJ whole genome shotgun (WGS) entry which is preliminary data.</text>
</comment>
<reference evidence="1" key="1">
    <citation type="submission" date="2013-08" db="EMBL/GenBank/DDBJ databases">
        <title>Gene expansion shapes genome architecture in the human pathogen Lichtheimia corymbifera: an evolutionary genomics analysis in the ancient terrestrial Mucorales (Mucoromycotina).</title>
        <authorList>
            <person name="Schwartze V.U."/>
            <person name="Winter S."/>
            <person name="Shelest E."/>
            <person name="Marcet-Houben M."/>
            <person name="Horn F."/>
            <person name="Wehner S."/>
            <person name="Hoffmann K."/>
            <person name="Riege K."/>
            <person name="Sammeth M."/>
            <person name="Nowrousian M."/>
            <person name="Valiante V."/>
            <person name="Linde J."/>
            <person name="Jacobsen I.D."/>
            <person name="Marz M."/>
            <person name="Brakhage A.A."/>
            <person name="Gabaldon T."/>
            <person name="Bocker S."/>
            <person name="Voigt K."/>
        </authorList>
    </citation>
    <scope>NUCLEOTIDE SEQUENCE [LARGE SCALE GENOMIC DNA]</scope>
    <source>
        <strain evidence="1">FSU 9682</strain>
    </source>
</reference>
<gene>
    <name evidence="1" type="ORF">LCOR_10218.1</name>
</gene>
<evidence type="ECO:0000313" key="1">
    <source>
        <dbReference type="EMBL" id="CDH59404.1"/>
    </source>
</evidence>
<keyword evidence="2" id="KW-1185">Reference proteome</keyword>
<protein>
    <submittedName>
        <fullName evidence="1">Uncharacterized protein</fullName>
    </submittedName>
</protein>
<evidence type="ECO:0000313" key="2">
    <source>
        <dbReference type="Proteomes" id="UP000027586"/>
    </source>
</evidence>
<dbReference type="VEuPathDB" id="FungiDB:LCOR_10218.1"/>
<dbReference type="Proteomes" id="UP000027586">
    <property type="component" value="Unassembled WGS sequence"/>
</dbReference>
<dbReference type="EMBL" id="CBTN010000069">
    <property type="protein sequence ID" value="CDH59404.1"/>
    <property type="molecule type" value="Genomic_DNA"/>
</dbReference>